<dbReference type="Proteomes" id="UP001054837">
    <property type="component" value="Unassembled WGS sequence"/>
</dbReference>
<gene>
    <name evidence="1" type="ORF">CDAR_601241</name>
</gene>
<protein>
    <recommendedName>
        <fullName evidence="3">LAGLIDADG homing endonuclease</fullName>
    </recommendedName>
</protein>
<evidence type="ECO:0008006" key="3">
    <source>
        <dbReference type="Google" id="ProtNLM"/>
    </source>
</evidence>
<evidence type="ECO:0000313" key="2">
    <source>
        <dbReference type="Proteomes" id="UP001054837"/>
    </source>
</evidence>
<proteinExistence type="predicted"/>
<organism evidence="1 2">
    <name type="scientific">Caerostris darwini</name>
    <dbReference type="NCBI Taxonomy" id="1538125"/>
    <lineage>
        <taxon>Eukaryota</taxon>
        <taxon>Metazoa</taxon>
        <taxon>Ecdysozoa</taxon>
        <taxon>Arthropoda</taxon>
        <taxon>Chelicerata</taxon>
        <taxon>Arachnida</taxon>
        <taxon>Araneae</taxon>
        <taxon>Araneomorphae</taxon>
        <taxon>Entelegynae</taxon>
        <taxon>Araneoidea</taxon>
        <taxon>Araneidae</taxon>
        <taxon>Caerostris</taxon>
    </lineage>
</organism>
<dbReference type="EMBL" id="BPLQ01015128">
    <property type="protein sequence ID" value="GIY86040.1"/>
    <property type="molecule type" value="Genomic_DNA"/>
</dbReference>
<sequence>MVQAKGQNILERKGYPGFRKCLHSQFAGDASIANYAHNLECFTMNGASFGSTHKWAINTFFLKTIKYNSMISTTNKNKLYREIELPECLSVPYILKQTAKVPKATSKWKIFPAGNFILKIFSIPFPTAGGNDRQENVSERQSVAKWRHIRYNQEFGKHEISGMD</sequence>
<accession>A0AAV4WWE0</accession>
<name>A0AAV4WWE0_9ARAC</name>
<reference evidence="1 2" key="1">
    <citation type="submission" date="2021-06" db="EMBL/GenBank/DDBJ databases">
        <title>Caerostris darwini draft genome.</title>
        <authorList>
            <person name="Kono N."/>
            <person name="Arakawa K."/>
        </authorList>
    </citation>
    <scope>NUCLEOTIDE SEQUENCE [LARGE SCALE GENOMIC DNA]</scope>
</reference>
<dbReference type="AlphaFoldDB" id="A0AAV4WWE0"/>
<evidence type="ECO:0000313" key="1">
    <source>
        <dbReference type="EMBL" id="GIY86040.1"/>
    </source>
</evidence>
<comment type="caution">
    <text evidence="1">The sequence shown here is derived from an EMBL/GenBank/DDBJ whole genome shotgun (WGS) entry which is preliminary data.</text>
</comment>
<keyword evidence="2" id="KW-1185">Reference proteome</keyword>